<dbReference type="FunFam" id="3.40.50.970:FF:000006">
    <property type="entry name" value="Pyruvate dehydrogenase E1 component subunit beta"/>
    <property type="match status" value="1"/>
</dbReference>
<dbReference type="FunFam" id="3.40.50.920:FF:000001">
    <property type="entry name" value="Pyruvate dehydrogenase E1 beta subunit"/>
    <property type="match status" value="1"/>
</dbReference>
<keyword evidence="4" id="KW-0809">Transit peptide</keyword>
<keyword evidence="7 11" id="KW-0786">Thiamine pyrophosphate</keyword>
<dbReference type="PANTHER" id="PTHR11624:SF96">
    <property type="entry name" value="PYRUVATE DEHYDROGENASE E1 COMPONENT SUBUNIT BETA, MITOCHONDRIAL"/>
    <property type="match status" value="1"/>
</dbReference>
<comment type="function">
    <text evidence="11">The pyruvate dehydrogenase complex catalyzes the overall conversion of pyruvate to acetyl-CoA and CO2.</text>
</comment>
<keyword evidence="9 11" id="KW-0670">Pyruvate</keyword>
<name>A0A915PZ54_9BILA</name>
<evidence type="ECO:0000256" key="9">
    <source>
        <dbReference type="ARBA" id="ARBA00023317"/>
    </source>
</evidence>
<dbReference type="GO" id="GO:0006086">
    <property type="term" value="P:pyruvate decarboxylation to acetyl-CoA"/>
    <property type="evidence" value="ECO:0007669"/>
    <property type="project" value="InterPro"/>
</dbReference>
<dbReference type="AlphaFoldDB" id="A0A915PZ54"/>
<comment type="subcellular location">
    <subcellularLocation>
        <location evidence="2">Mitochondrion</location>
    </subcellularLocation>
</comment>
<dbReference type="Pfam" id="PF02780">
    <property type="entry name" value="Transketolase_C"/>
    <property type="match status" value="1"/>
</dbReference>
<dbReference type="Pfam" id="PF02779">
    <property type="entry name" value="Transket_pyr"/>
    <property type="match status" value="1"/>
</dbReference>
<evidence type="ECO:0000259" key="12">
    <source>
        <dbReference type="SMART" id="SM00861"/>
    </source>
</evidence>
<protein>
    <recommendedName>
        <fullName evidence="11">Pyruvate dehydrogenase E1 component subunit beta</fullName>
        <ecNumber evidence="11">1.2.4.1</ecNumber>
    </recommendedName>
</protein>
<evidence type="ECO:0000256" key="10">
    <source>
        <dbReference type="ARBA" id="ARBA00051231"/>
    </source>
</evidence>
<dbReference type="Gene3D" id="3.40.50.970">
    <property type="match status" value="1"/>
</dbReference>
<dbReference type="GO" id="GO:0005739">
    <property type="term" value="C:mitochondrion"/>
    <property type="evidence" value="ECO:0007669"/>
    <property type="project" value="UniProtKB-SubCell"/>
</dbReference>
<dbReference type="InterPro" id="IPR005475">
    <property type="entry name" value="Transketolase-like_Pyr-bd"/>
</dbReference>
<dbReference type="InterPro" id="IPR029061">
    <property type="entry name" value="THDP-binding"/>
</dbReference>
<keyword evidence="3" id="KW-0479">Metal-binding</keyword>
<sequence length="359" mass="39220">MALNKLVGIVGRIAARNVSHFGQKFAASTMSVRDALGMALDEELSRDERVFLLGEEVGHYDGAYKVSKGLMRKFGDSRVIDTPITEAGFCGLAVGAAFAGLRPICEFMTYNFSMQCIDQIINSAAKTYYMSAGQLHCPIVFRGPNGAAAGVAAQHSQDFTVWYAHCPGLKVVAPYSSEDAKGLLKSAVRDDNPVVILENELLYNEIFPMSDEALKNDFMVPLGKAKIEREGTDVTLISYSIGMVPTMKAADQLAKEGISAEVRYVINLRSLRPFDFETVKKSAMKTHHVVTVDNGWPFCCIGSEICMQLNESEAYNALDGPVYRVTGTDVPMPFTETLESAAQPQAADVIKMAKRSLKK</sequence>
<keyword evidence="13" id="KW-1185">Reference proteome</keyword>
<dbReference type="InterPro" id="IPR009014">
    <property type="entry name" value="Transketo_C/PFOR_II"/>
</dbReference>
<evidence type="ECO:0000256" key="8">
    <source>
        <dbReference type="ARBA" id="ARBA00023128"/>
    </source>
</evidence>
<dbReference type="SUPFAM" id="SSF52518">
    <property type="entry name" value="Thiamin diphosphate-binding fold (THDP-binding)"/>
    <property type="match status" value="1"/>
</dbReference>
<keyword evidence="6 11" id="KW-0560">Oxidoreductase</keyword>
<dbReference type="InterPro" id="IPR027110">
    <property type="entry name" value="PDHB_mito-type"/>
</dbReference>
<reference evidence="14" key="1">
    <citation type="submission" date="2022-11" db="UniProtKB">
        <authorList>
            <consortium name="WormBaseParasite"/>
        </authorList>
    </citation>
    <scope>IDENTIFICATION</scope>
</reference>
<evidence type="ECO:0000256" key="3">
    <source>
        <dbReference type="ARBA" id="ARBA00022723"/>
    </source>
</evidence>
<keyword evidence="5" id="KW-0630">Potassium</keyword>
<evidence type="ECO:0000256" key="4">
    <source>
        <dbReference type="ARBA" id="ARBA00022946"/>
    </source>
</evidence>
<dbReference type="CDD" id="cd07036">
    <property type="entry name" value="TPP_PYR_E1-PDHc-beta_like"/>
    <property type="match status" value="1"/>
</dbReference>
<dbReference type="GO" id="GO:0046872">
    <property type="term" value="F:metal ion binding"/>
    <property type="evidence" value="ECO:0007669"/>
    <property type="project" value="UniProtKB-KW"/>
</dbReference>
<dbReference type="PANTHER" id="PTHR11624">
    <property type="entry name" value="DEHYDROGENASE RELATED"/>
    <property type="match status" value="1"/>
</dbReference>
<evidence type="ECO:0000256" key="5">
    <source>
        <dbReference type="ARBA" id="ARBA00022958"/>
    </source>
</evidence>
<comment type="catalytic activity">
    <reaction evidence="10 11">
        <text>N(6)-[(R)-lipoyl]-L-lysyl-[protein] + pyruvate + H(+) = N(6)-[(R)-S(8)-acetyldihydrolipoyl]-L-lysyl-[protein] + CO2</text>
        <dbReference type="Rhea" id="RHEA:19189"/>
        <dbReference type="Rhea" id="RHEA-COMP:10474"/>
        <dbReference type="Rhea" id="RHEA-COMP:10478"/>
        <dbReference type="ChEBI" id="CHEBI:15361"/>
        <dbReference type="ChEBI" id="CHEBI:15378"/>
        <dbReference type="ChEBI" id="CHEBI:16526"/>
        <dbReference type="ChEBI" id="CHEBI:83099"/>
        <dbReference type="ChEBI" id="CHEBI:83111"/>
        <dbReference type="EC" id="1.2.4.1"/>
    </reaction>
</comment>
<dbReference type="EC" id="1.2.4.1" evidence="11"/>
<evidence type="ECO:0000256" key="7">
    <source>
        <dbReference type="ARBA" id="ARBA00023052"/>
    </source>
</evidence>
<evidence type="ECO:0000313" key="14">
    <source>
        <dbReference type="WBParaSite" id="sdigi.contig617.g9235.t1"/>
    </source>
</evidence>
<evidence type="ECO:0000256" key="11">
    <source>
        <dbReference type="RuleBase" id="RU364074"/>
    </source>
</evidence>
<evidence type="ECO:0000256" key="6">
    <source>
        <dbReference type="ARBA" id="ARBA00023002"/>
    </source>
</evidence>
<dbReference type="NCBIfam" id="NF006667">
    <property type="entry name" value="PRK09212.1"/>
    <property type="match status" value="1"/>
</dbReference>
<dbReference type="NCBIfam" id="NF008854">
    <property type="entry name" value="PRK11892.1"/>
    <property type="match status" value="1"/>
</dbReference>
<dbReference type="SMART" id="SM00861">
    <property type="entry name" value="Transket_pyr"/>
    <property type="match status" value="1"/>
</dbReference>
<keyword evidence="8" id="KW-0496">Mitochondrion</keyword>
<feature type="domain" description="Transketolase-like pyrimidine-binding" evidence="12">
    <location>
        <begin position="30"/>
        <end position="205"/>
    </location>
</feature>
<dbReference type="Gene3D" id="3.40.50.920">
    <property type="match status" value="1"/>
</dbReference>
<evidence type="ECO:0000313" key="13">
    <source>
        <dbReference type="Proteomes" id="UP000887581"/>
    </source>
</evidence>
<dbReference type="SUPFAM" id="SSF52922">
    <property type="entry name" value="TK C-terminal domain-like"/>
    <property type="match status" value="1"/>
</dbReference>
<dbReference type="WBParaSite" id="sdigi.contig617.g9235.t1">
    <property type="protein sequence ID" value="sdigi.contig617.g9235.t1"/>
    <property type="gene ID" value="sdigi.contig617.g9235"/>
</dbReference>
<evidence type="ECO:0000256" key="2">
    <source>
        <dbReference type="ARBA" id="ARBA00004173"/>
    </source>
</evidence>
<dbReference type="Proteomes" id="UP000887581">
    <property type="component" value="Unplaced"/>
</dbReference>
<accession>A0A915PZ54</accession>
<organism evidence="13 14">
    <name type="scientific">Setaria digitata</name>
    <dbReference type="NCBI Taxonomy" id="48799"/>
    <lineage>
        <taxon>Eukaryota</taxon>
        <taxon>Metazoa</taxon>
        <taxon>Ecdysozoa</taxon>
        <taxon>Nematoda</taxon>
        <taxon>Chromadorea</taxon>
        <taxon>Rhabditida</taxon>
        <taxon>Spirurina</taxon>
        <taxon>Spiruromorpha</taxon>
        <taxon>Filarioidea</taxon>
        <taxon>Setariidae</taxon>
        <taxon>Setaria</taxon>
    </lineage>
</organism>
<evidence type="ECO:0000256" key="1">
    <source>
        <dbReference type="ARBA" id="ARBA00001964"/>
    </source>
</evidence>
<dbReference type="GO" id="GO:0004739">
    <property type="term" value="F:pyruvate dehydrogenase (acetyl-transferring) activity"/>
    <property type="evidence" value="ECO:0007669"/>
    <property type="project" value="UniProtKB-UniRule"/>
</dbReference>
<proteinExistence type="predicted"/>
<dbReference type="InterPro" id="IPR033248">
    <property type="entry name" value="Transketolase_C"/>
</dbReference>
<comment type="cofactor">
    <cofactor evidence="1 11">
        <name>thiamine diphosphate</name>
        <dbReference type="ChEBI" id="CHEBI:58937"/>
    </cofactor>
</comment>